<name>A0A0E2YX75_9GAMM</name>
<dbReference type="AlphaFoldDB" id="A0A0E2YX75"/>
<dbReference type="EMBL" id="JPGN01000541">
    <property type="protein sequence ID" value="KFI17774.1"/>
    <property type="molecule type" value="Genomic_DNA"/>
</dbReference>
<dbReference type="HOGENOM" id="CLU_2410256_0_0_6"/>
<keyword evidence="1" id="KW-0614">Plasmid</keyword>
<sequence length="92" mass="10090">MAESIDTPSLRVLAKVGAVEKVRIAGVPGGYAMVVCYGMSEKVLRVQRGPTRVFKSLDAAARFARGLGFSQCVLDLSDWPKSEPKNKFNEMR</sequence>
<reference evidence="1 2" key="1">
    <citation type="submission" date="2014-07" db="EMBL/GenBank/DDBJ databases">
        <title>Comparative analysis of Nitrosococcus oceani genome inventories of strains from Pacific and Atlantic gyres.</title>
        <authorList>
            <person name="Lim C.K."/>
            <person name="Wang L."/>
            <person name="Sayavedra-Soto L.A."/>
            <person name="Klotz M.G."/>
        </authorList>
    </citation>
    <scope>NUCLEOTIDE SEQUENCE [LARGE SCALE GENOMIC DNA]</scope>
    <source>
        <strain evidence="1 2">C-27</strain>
        <plasmid evidence="1">pA</plasmid>
    </source>
</reference>
<evidence type="ECO:0008006" key="3">
    <source>
        <dbReference type="Google" id="ProtNLM"/>
    </source>
</evidence>
<dbReference type="Proteomes" id="UP000028839">
    <property type="component" value="Unassembled WGS sequence"/>
</dbReference>
<evidence type="ECO:0000313" key="2">
    <source>
        <dbReference type="Proteomes" id="UP000028839"/>
    </source>
</evidence>
<geneLocation type="plasmid" evidence="1">
    <name>pA</name>
</geneLocation>
<dbReference type="OrthoDB" id="3174560at2"/>
<accession>A0A0E2YX75</accession>
<evidence type="ECO:0000313" key="1">
    <source>
        <dbReference type="EMBL" id="KFI17774.1"/>
    </source>
</evidence>
<organism evidence="1 2">
    <name type="scientific">Nitrosococcus oceani C-27</name>
    <dbReference type="NCBI Taxonomy" id="314279"/>
    <lineage>
        <taxon>Bacteria</taxon>
        <taxon>Pseudomonadati</taxon>
        <taxon>Pseudomonadota</taxon>
        <taxon>Gammaproteobacteria</taxon>
        <taxon>Chromatiales</taxon>
        <taxon>Chromatiaceae</taxon>
        <taxon>Nitrosococcus</taxon>
    </lineage>
</organism>
<proteinExistence type="predicted"/>
<comment type="caution">
    <text evidence="1">The sequence shown here is derived from an EMBL/GenBank/DDBJ whole genome shotgun (WGS) entry which is preliminary data.</text>
</comment>
<gene>
    <name evidence="1" type="ORF">IB75_18620</name>
</gene>
<protein>
    <recommendedName>
        <fullName evidence="3">Partition protein C</fullName>
    </recommendedName>
</protein>